<reference evidence="6" key="3">
    <citation type="submission" date="2015-06" db="UniProtKB">
        <authorList>
            <consortium name="EnsemblMetazoa"/>
        </authorList>
    </citation>
    <scope>IDENTIFICATION</scope>
</reference>
<dbReference type="AlphaFoldDB" id="R7USG4"/>
<reference evidence="7" key="1">
    <citation type="submission" date="2012-12" db="EMBL/GenBank/DDBJ databases">
        <authorList>
            <person name="Hellsten U."/>
            <person name="Grimwood J."/>
            <person name="Chapman J.A."/>
            <person name="Shapiro H."/>
            <person name="Aerts A."/>
            <person name="Otillar R.P."/>
            <person name="Terry A.Y."/>
            <person name="Boore J.L."/>
            <person name="Simakov O."/>
            <person name="Marletaz F."/>
            <person name="Cho S.-J."/>
            <person name="Edsinger-Gonzales E."/>
            <person name="Havlak P."/>
            <person name="Kuo D.-H."/>
            <person name="Larsson T."/>
            <person name="Lv J."/>
            <person name="Arendt D."/>
            <person name="Savage R."/>
            <person name="Osoegawa K."/>
            <person name="de Jong P."/>
            <person name="Lindberg D.R."/>
            <person name="Seaver E.C."/>
            <person name="Weisblat D.A."/>
            <person name="Putnam N.H."/>
            <person name="Grigoriev I.V."/>
            <person name="Rokhsar D.S."/>
        </authorList>
    </citation>
    <scope>NUCLEOTIDE SEQUENCE</scope>
    <source>
        <strain evidence="7">I ESC-2004</strain>
    </source>
</reference>
<dbReference type="Proteomes" id="UP000014760">
    <property type="component" value="Unassembled WGS sequence"/>
</dbReference>
<feature type="transmembrane region" description="Helical" evidence="4">
    <location>
        <begin position="207"/>
        <end position="231"/>
    </location>
</feature>
<feature type="transmembrane region" description="Helical" evidence="4">
    <location>
        <begin position="426"/>
        <end position="446"/>
    </location>
</feature>
<keyword evidence="3 4" id="KW-0472">Membrane</keyword>
<organism evidence="5">
    <name type="scientific">Capitella teleta</name>
    <name type="common">Polychaete worm</name>
    <dbReference type="NCBI Taxonomy" id="283909"/>
    <lineage>
        <taxon>Eukaryota</taxon>
        <taxon>Metazoa</taxon>
        <taxon>Spiralia</taxon>
        <taxon>Lophotrochozoa</taxon>
        <taxon>Annelida</taxon>
        <taxon>Polychaeta</taxon>
        <taxon>Sedentaria</taxon>
        <taxon>Scolecida</taxon>
        <taxon>Capitellidae</taxon>
        <taxon>Capitella</taxon>
    </lineage>
</organism>
<feature type="transmembrane region" description="Helical" evidence="4">
    <location>
        <begin position="21"/>
        <end position="41"/>
    </location>
</feature>
<keyword evidence="1 4" id="KW-0812">Transmembrane</keyword>
<dbReference type="Gene3D" id="1.20.1250.20">
    <property type="entry name" value="MFS general substrate transporter like domains"/>
    <property type="match status" value="2"/>
</dbReference>
<keyword evidence="2 4" id="KW-1133">Transmembrane helix</keyword>
<reference evidence="5 7" key="2">
    <citation type="journal article" date="2013" name="Nature">
        <title>Insights into bilaterian evolution from three spiralian genomes.</title>
        <authorList>
            <person name="Simakov O."/>
            <person name="Marletaz F."/>
            <person name="Cho S.J."/>
            <person name="Edsinger-Gonzales E."/>
            <person name="Havlak P."/>
            <person name="Hellsten U."/>
            <person name="Kuo D.H."/>
            <person name="Larsson T."/>
            <person name="Lv J."/>
            <person name="Arendt D."/>
            <person name="Savage R."/>
            <person name="Osoegawa K."/>
            <person name="de Jong P."/>
            <person name="Grimwood J."/>
            <person name="Chapman J.A."/>
            <person name="Shapiro H."/>
            <person name="Aerts A."/>
            <person name="Otillar R.P."/>
            <person name="Terry A.Y."/>
            <person name="Boore J.L."/>
            <person name="Grigoriev I.V."/>
            <person name="Lindberg D.R."/>
            <person name="Seaver E.C."/>
            <person name="Weisblat D.A."/>
            <person name="Putnam N.H."/>
            <person name="Rokhsar D.S."/>
        </authorList>
    </citation>
    <scope>NUCLEOTIDE SEQUENCE</scope>
    <source>
        <strain evidence="5 7">I ESC-2004</strain>
    </source>
</reference>
<protein>
    <recommendedName>
        <fullName evidence="8">Major facilitator superfamily (MFS) profile domain-containing protein</fullName>
    </recommendedName>
</protein>
<feature type="transmembrane region" description="Helical" evidence="4">
    <location>
        <begin position="340"/>
        <end position="357"/>
    </location>
</feature>
<dbReference type="PANTHER" id="PTHR23121:SF9">
    <property type="entry name" value="SODIUM-DEPENDENT GLUCOSE TRANSPORTER 1"/>
    <property type="match status" value="1"/>
</dbReference>
<dbReference type="InterPro" id="IPR036259">
    <property type="entry name" value="MFS_trans_sf"/>
</dbReference>
<dbReference type="EMBL" id="KB300344">
    <property type="protein sequence ID" value="ELU06867.1"/>
    <property type="molecule type" value="Genomic_DNA"/>
</dbReference>
<evidence type="ECO:0000256" key="1">
    <source>
        <dbReference type="ARBA" id="ARBA00022692"/>
    </source>
</evidence>
<dbReference type="OMA" id="AYQGMEM"/>
<feature type="transmembrane region" description="Helical" evidence="4">
    <location>
        <begin position="116"/>
        <end position="138"/>
    </location>
</feature>
<sequence length="484" mass="53580">MDARTDSKRRSRRVTSERIRGALIYMYCMLSGTAFALIGTTQPDLAALHGFTLSQMSFGLCLFCIGVVIGSLTGTVLSTNYLHSYDIFLATMFATYGVSVLCIPFVPNWIMLSLIYGLQGTLTGMGNVCNVTLIILLWRDKATSCISAYALCYAVGSIISPILASPFLSSEAPLPPESNETAVTSPLLLGSNDTMELREEGDQHAELGLLFVPFLVLGIYGISVAILHLYVRYNFQKDFEARIVESDEVSASYLRSEKSSSWFKRFSSFWFFVVILGFMLYGVAIGREIASLYIFVTITSDAFKISTQSASLITILLNALRCGGRVVMIFLPMFFSMKHLIITYITVPVILSVALVVTGTNWWAYLVLMSLQTLFGSACSPLFMAWVIDIIPQDRSVSGILMYGTGFGALVGVWICSFLYETYGLVGFFYFMLGMACTLMVCVLLLRAGVSYCKNRDEERTQLLASNDKEDGEDCNLPTERSYD</sequence>
<evidence type="ECO:0000256" key="4">
    <source>
        <dbReference type="SAM" id="Phobius"/>
    </source>
</evidence>
<feature type="transmembrane region" description="Helical" evidence="4">
    <location>
        <begin position="400"/>
        <end position="420"/>
    </location>
</feature>
<dbReference type="SUPFAM" id="SSF103473">
    <property type="entry name" value="MFS general substrate transporter"/>
    <property type="match status" value="1"/>
</dbReference>
<keyword evidence="7" id="KW-1185">Reference proteome</keyword>
<dbReference type="HOGENOM" id="CLU_564128_0_0_1"/>
<feature type="transmembrane region" description="Helical" evidence="4">
    <location>
        <begin position="302"/>
        <end position="320"/>
    </location>
</feature>
<evidence type="ECO:0000256" key="3">
    <source>
        <dbReference type="ARBA" id="ARBA00023136"/>
    </source>
</evidence>
<name>R7USG4_CAPTE</name>
<dbReference type="EnsemblMetazoa" id="CapteT215832">
    <property type="protein sequence ID" value="CapteP215832"/>
    <property type="gene ID" value="CapteG215832"/>
</dbReference>
<proteinExistence type="predicted"/>
<dbReference type="EMBL" id="AMQN01007288">
    <property type="status" value="NOT_ANNOTATED_CDS"/>
    <property type="molecule type" value="Genomic_DNA"/>
</dbReference>
<dbReference type="PANTHER" id="PTHR23121">
    <property type="entry name" value="SODIUM-DEPENDENT GLUCOSE TRANSPORTER 1"/>
    <property type="match status" value="1"/>
</dbReference>
<gene>
    <name evidence="5" type="ORF">CAPTEDRAFT_215832</name>
</gene>
<feature type="transmembrane region" description="Helical" evidence="4">
    <location>
        <begin position="363"/>
        <end position="388"/>
    </location>
</feature>
<accession>R7USG4</accession>
<dbReference type="OrthoDB" id="546893at2759"/>
<feature type="transmembrane region" description="Helical" evidence="4">
    <location>
        <begin position="269"/>
        <end position="296"/>
    </location>
</feature>
<evidence type="ECO:0000256" key="2">
    <source>
        <dbReference type="ARBA" id="ARBA00022989"/>
    </source>
</evidence>
<feature type="transmembrane region" description="Helical" evidence="4">
    <location>
        <begin position="53"/>
        <end position="75"/>
    </location>
</feature>
<feature type="transmembrane region" description="Helical" evidence="4">
    <location>
        <begin position="87"/>
        <end position="110"/>
    </location>
</feature>
<evidence type="ECO:0000313" key="5">
    <source>
        <dbReference type="EMBL" id="ELU06867.1"/>
    </source>
</evidence>
<evidence type="ECO:0000313" key="7">
    <source>
        <dbReference type="Proteomes" id="UP000014760"/>
    </source>
</evidence>
<feature type="transmembrane region" description="Helical" evidence="4">
    <location>
        <begin position="150"/>
        <end position="168"/>
    </location>
</feature>
<evidence type="ECO:0000313" key="6">
    <source>
        <dbReference type="EnsemblMetazoa" id="CapteP215832"/>
    </source>
</evidence>
<evidence type="ECO:0008006" key="8">
    <source>
        <dbReference type="Google" id="ProtNLM"/>
    </source>
</evidence>